<reference evidence="4 5" key="1">
    <citation type="submission" date="2020-05" db="EMBL/GenBank/DDBJ databases">
        <title>Draft Genome Sequences of Sphingomonas sp. Isolated from the International Space Station.</title>
        <authorList>
            <person name="Bijlani S."/>
            <person name="Singh N.K."/>
            <person name="Mason C.E."/>
            <person name="Wang C.C."/>
            <person name="Venkateswaran K."/>
        </authorList>
    </citation>
    <scope>NUCLEOTIDE SEQUENCE [LARGE SCALE GENOMIC DNA]</scope>
    <source>
        <strain evidence="2 5">IIF7SW-B5</strain>
        <strain evidence="3">ISS-IIF7SWP</strain>
    </source>
</reference>
<dbReference type="InterPro" id="IPR021327">
    <property type="entry name" value="DUF2934"/>
</dbReference>
<evidence type="ECO:0000313" key="3">
    <source>
        <dbReference type="EMBL" id="NVP30844.1"/>
    </source>
</evidence>
<accession>A0A7Y7QUX1</accession>
<sequence length="87" mass="9785">MDNRQEQLRARAYDIWQAEGEPHGRDREHWEMAERELTIPDAGVKSPEPKKPTAARSKKATPVEKTEVTGAAEAKPKTRKPRAAKPA</sequence>
<evidence type="ECO:0000313" key="5">
    <source>
        <dbReference type="Proteomes" id="UP000557656"/>
    </source>
</evidence>
<dbReference type="Pfam" id="PF11154">
    <property type="entry name" value="DUF2934"/>
    <property type="match status" value="1"/>
</dbReference>
<comment type="caution">
    <text evidence="3">The sequence shown here is derived from an EMBL/GenBank/DDBJ whole genome shotgun (WGS) entry which is preliminary data.</text>
</comment>
<dbReference type="GeneID" id="78485410"/>
<feature type="compositionally biased region" description="Basic and acidic residues" evidence="1">
    <location>
        <begin position="20"/>
        <end position="38"/>
    </location>
</feature>
<dbReference type="RefSeq" id="WP_061779402.1">
    <property type="nucleotide sequence ID" value="NZ_JABEOV010000010.1"/>
</dbReference>
<dbReference type="AlphaFoldDB" id="A0A7Y7QUX1"/>
<dbReference type="Proteomes" id="UP000557656">
    <property type="component" value="Unassembled WGS sequence"/>
</dbReference>
<dbReference type="Proteomes" id="UP000531581">
    <property type="component" value="Unassembled WGS sequence"/>
</dbReference>
<feature type="region of interest" description="Disordered" evidence="1">
    <location>
        <begin position="19"/>
        <end position="87"/>
    </location>
</feature>
<name>A0A7Y7QUX1_9SPHN</name>
<evidence type="ECO:0000313" key="2">
    <source>
        <dbReference type="EMBL" id="NNG52871.1"/>
    </source>
</evidence>
<protein>
    <submittedName>
        <fullName evidence="3">DUF2934 domain-containing protein</fullName>
    </submittedName>
</protein>
<dbReference type="EMBL" id="JABYQV010000004">
    <property type="protein sequence ID" value="NVP30844.1"/>
    <property type="molecule type" value="Genomic_DNA"/>
</dbReference>
<gene>
    <name evidence="2" type="ORF">HKX05_05870</name>
    <name evidence="3" type="ORF">HLV41_07295</name>
</gene>
<keyword evidence="5" id="KW-1185">Reference proteome</keyword>
<dbReference type="EMBL" id="JABEOV010000010">
    <property type="protein sequence ID" value="NNG52871.1"/>
    <property type="molecule type" value="Genomic_DNA"/>
</dbReference>
<feature type="compositionally biased region" description="Basic residues" evidence="1">
    <location>
        <begin position="77"/>
        <end position="87"/>
    </location>
</feature>
<proteinExistence type="predicted"/>
<evidence type="ECO:0000313" key="4">
    <source>
        <dbReference type="Proteomes" id="UP000531581"/>
    </source>
</evidence>
<evidence type="ECO:0000256" key="1">
    <source>
        <dbReference type="SAM" id="MobiDB-lite"/>
    </source>
</evidence>
<organism evidence="3 4">
    <name type="scientific">Sphingomonas sanguinis</name>
    <dbReference type="NCBI Taxonomy" id="33051"/>
    <lineage>
        <taxon>Bacteria</taxon>
        <taxon>Pseudomonadati</taxon>
        <taxon>Pseudomonadota</taxon>
        <taxon>Alphaproteobacteria</taxon>
        <taxon>Sphingomonadales</taxon>
        <taxon>Sphingomonadaceae</taxon>
        <taxon>Sphingomonas</taxon>
    </lineage>
</organism>